<dbReference type="EMBL" id="GL883153">
    <property type="protein sequence ID" value="EGF99892.1"/>
    <property type="molecule type" value="Genomic_DNA"/>
</dbReference>
<feature type="compositionally biased region" description="Basic and acidic residues" evidence="1">
    <location>
        <begin position="345"/>
        <end position="362"/>
    </location>
</feature>
<dbReference type="Proteomes" id="UP000001072">
    <property type="component" value="Unassembled WGS sequence"/>
</dbReference>
<dbReference type="OrthoDB" id="2504757at2759"/>
<feature type="region of interest" description="Disordered" evidence="1">
    <location>
        <begin position="584"/>
        <end position="604"/>
    </location>
</feature>
<feature type="region of interest" description="Disordered" evidence="1">
    <location>
        <begin position="808"/>
        <end position="846"/>
    </location>
</feature>
<feature type="compositionally biased region" description="Polar residues" evidence="1">
    <location>
        <begin position="517"/>
        <end position="536"/>
    </location>
</feature>
<evidence type="ECO:0000313" key="3">
    <source>
        <dbReference type="EMBL" id="EGF99892.1"/>
    </source>
</evidence>
<evidence type="ECO:0008006" key="5">
    <source>
        <dbReference type="Google" id="ProtNLM"/>
    </source>
</evidence>
<dbReference type="VEuPathDB" id="FungiDB:MELLADRAFT_68278"/>
<feature type="region of interest" description="Disordered" evidence="1">
    <location>
        <begin position="33"/>
        <end position="155"/>
    </location>
</feature>
<dbReference type="GeneID" id="18931006"/>
<feature type="compositionally biased region" description="Low complexity" evidence="1">
    <location>
        <begin position="52"/>
        <end position="63"/>
    </location>
</feature>
<feature type="region of interest" description="Disordered" evidence="1">
    <location>
        <begin position="513"/>
        <end position="536"/>
    </location>
</feature>
<reference evidence="4" key="1">
    <citation type="journal article" date="2011" name="Proc. Natl. Acad. Sci. U.S.A.">
        <title>Obligate biotrophy features unraveled by the genomic analysis of rust fungi.</title>
        <authorList>
            <person name="Duplessis S."/>
            <person name="Cuomo C.A."/>
            <person name="Lin Y.-C."/>
            <person name="Aerts A."/>
            <person name="Tisserant E."/>
            <person name="Veneault-Fourrey C."/>
            <person name="Joly D.L."/>
            <person name="Hacquard S."/>
            <person name="Amselem J."/>
            <person name="Cantarel B.L."/>
            <person name="Chiu R."/>
            <person name="Coutinho P.M."/>
            <person name="Feau N."/>
            <person name="Field M."/>
            <person name="Frey P."/>
            <person name="Gelhaye E."/>
            <person name="Goldberg J."/>
            <person name="Grabherr M.G."/>
            <person name="Kodira C.D."/>
            <person name="Kohler A."/>
            <person name="Kuees U."/>
            <person name="Lindquist E.A."/>
            <person name="Lucas S.M."/>
            <person name="Mago R."/>
            <person name="Mauceli E."/>
            <person name="Morin E."/>
            <person name="Murat C."/>
            <person name="Pangilinan J.L."/>
            <person name="Park R."/>
            <person name="Pearson M."/>
            <person name="Quesneville H."/>
            <person name="Rouhier N."/>
            <person name="Sakthikumar S."/>
            <person name="Salamov A.A."/>
            <person name="Schmutz J."/>
            <person name="Selles B."/>
            <person name="Shapiro H."/>
            <person name="Tanguay P."/>
            <person name="Tuskan G.A."/>
            <person name="Henrissat B."/>
            <person name="Van de Peer Y."/>
            <person name="Rouze P."/>
            <person name="Ellis J.G."/>
            <person name="Dodds P.N."/>
            <person name="Schein J.E."/>
            <person name="Zhong S."/>
            <person name="Hamelin R.C."/>
            <person name="Grigoriev I.V."/>
            <person name="Szabo L.J."/>
            <person name="Martin F."/>
        </authorList>
    </citation>
    <scope>NUCLEOTIDE SEQUENCE [LARGE SCALE GENOMIC DNA]</scope>
    <source>
        <strain evidence="4">98AG31 / pathotype 3-4-7</strain>
    </source>
</reference>
<protein>
    <recommendedName>
        <fullName evidence="5">Secreted protein</fullName>
    </recommendedName>
</protein>
<dbReference type="KEGG" id="mlr:MELLADRAFT_68278"/>
<feature type="region of interest" description="Disordered" evidence="1">
    <location>
        <begin position="709"/>
        <end position="761"/>
    </location>
</feature>
<organism evidence="4">
    <name type="scientific">Melampsora larici-populina (strain 98AG31 / pathotype 3-4-7)</name>
    <name type="common">Poplar leaf rust fungus</name>
    <dbReference type="NCBI Taxonomy" id="747676"/>
    <lineage>
        <taxon>Eukaryota</taxon>
        <taxon>Fungi</taxon>
        <taxon>Dikarya</taxon>
        <taxon>Basidiomycota</taxon>
        <taxon>Pucciniomycotina</taxon>
        <taxon>Pucciniomycetes</taxon>
        <taxon>Pucciniales</taxon>
        <taxon>Melampsoraceae</taxon>
        <taxon>Melampsora</taxon>
    </lineage>
</organism>
<feature type="compositionally biased region" description="Basic and acidic residues" evidence="1">
    <location>
        <begin position="113"/>
        <end position="123"/>
    </location>
</feature>
<proteinExistence type="predicted"/>
<name>F4S675_MELLP</name>
<dbReference type="InParanoid" id="F4S675"/>
<feature type="region of interest" description="Disordered" evidence="1">
    <location>
        <begin position="376"/>
        <end position="436"/>
    </location>
</feature>
<evidence type="ECO:0000256" key="2">
    <source>
        <dbReference type="SAM" id="SignalP"/>
    </source>
</evidence>
<keyword evidence="4" id="KW-1185">Reference proteome</keyword>
<gene>
    <name evidence="3" type="ORF">MELLADRAFT_68278</name>
</gene>
<feature type="compositionally biased region" description="Polar residues" evidence="1">
    <location>
        <begin position="416"/>
        <end position="430"/>
    </location>
</feature>
<evidence type="ECO:0000313" key="4">
    <source>
        <dbReference type="Proteomes" id="UP000001072"/>
    </source>
</evidence>
<feature type="compositionally biased region" description="Polar residues" evidence="1">
    <location>
        <begin position="588"/>
        <end position="602"/>
    </location>
</feature>
<accession>F4S675</accession>
<sequence length="1506" mass="171112">MMFLMYWAIVIVTLNQRRCGSVQLFKPELAPTSAHFVSETSPDSIRTEEEVSSSFRSARGSNSVNSSPQAEEKDEIAHTRYSGPVEADNTPAHPPNVSQHAHESKMARTTADPSKDNPGREIRSGASRRSKVQSAEHLKLNGQQDSRPIFNLDRDYHESPPVPIYSAPSPHHHFSAYGGFDGMGHWYAEPYSYSGFPIQQYPYHQMQYGSHVPPRLVDPLSGITYVPYYPAVPMASPFYVHPPSHVQPSIVYPAIPTYHTPAPFFSPNYVNLMHFCSLKPTFRNLKPHGIRNPSTNWQADLGNPHPVDTLELPLNSGNKVSAMDTRKPSRSSRAQAHPSYSRPPDSAREQRSQRIPLDEKLKHTIVDSEIEFPPLLGKSIADQPPVRKPQLKQEAARDKGSSPTVADKSSPDIDKTSVSGSKDLSGGTRNNDGKRELNLNEVLDVFSSRSEYRSFRRPTYPGSVKSHQHVNKLIASSKDFGDIPNRLDDSQEYAKNTGFGQIEKVLIGDNWGHTGETIMSNPSGKDSDSGDNNELQSSQESFDMDLWIRRLKYAKGFLTFHTRKDLYDLESPGKYSVSNNVDLEKTEQQPPESSTKAATNSPVFPPIISQKVDEKKTRTNFNIPQGSEMKDQCVNNEILKPPITDVTKNTVTSSTLKEPKQSLKENYEVQSKRFQKIIDTKTRKLPHVAAPPQTIVQKDAFQKRPLLQKVSLDATKNRGVEKHSGFKKTDNRPNDLLDHSQKESTKEEPKKTNSNTKSKYIQAENEKMNLLSEIPVPDKKTPEILESDDINGIKEKFIVPSSIKSVKIKQENSGGCKRNTKNKLASKPTSRNTKDEDTETKPSESLAKSSYGLLERLTPRFQDLKSSNYLGVISPIQKGVPALWSQIKTTPEIFMQRMKEIKFSKWGLTDRLSSESTNINLPHGNPQKTSSTVGLQSNPGLLAKFTTKIPDRKLSDYLGHMVPYKHEFISFWCWATQTPYPIQRRASDFWSETGVQAHSEEFHHQEKLDGELLKTDKQEANVNEVDGVKIEHQKDPSESSGIIDTDDIVRDQGHEKEVDVVEIKHPKDLSESSGNIDTKDIVWDQGQKESSNVKTNNGKETVQSILVQKKDPSHSDHISKEITNKQVDMSDEETVQFICSLLKVKNKKKFLPIKVTQEDFELAKRKSLLLDKRMFALIRDKSPLSLVEFTRRSVALEAQMNQFEISKILNERGDLINNRAKDLLLIAFRIDIPWETFTNLTIDELKYMNNLIEYLSGEPSDLEVLKKVLGPEFRIRRAIISYMLKRKGLPKWWDEEKLVEGRKQGVDLVKVLTIGDVLEFGNMDITKTSLQNKKKVTEKMEALHKSFILDKSPFPWHDSPERAWLQSQPELWKLYQDRLRLVILACETLQDNYHFILTADDGETNEDSWWQFGDYLMWIDEGINKLPMPAIGDSLNLGKDRAKNAKILKRVDWKTKLQTHDPVTRKKIESYFEKRRVLNTSKFKIETPVSTLEKIGNIFRSSISWS</sequence>
<dbReference type="RefSeq" id="XP_007416822.1">
    <property type="nucleotide sequence ID" value="XM_007416760.1"/>
</dbReference>
<feature type="region of interest" description="Disordered" evidence="1">
    <location>
        <begin position="293"/>
        <end position="362"/>
    </location>
</feature>
<evidence type="ECO:0000256" key="1">
    <source>
        <dbReference type="SAM" id="MobiDB-lite"/>
    </source>
</evidence>
<dbReference type="HOGENOM" id="CLU_248422_0_0_1"/>
<feature type="signal peptide" evidence="2">
    <location>
        <begin position="1"/>
        <end position="19"/>
    </location>
</feature>
<keyword evidence="2" id="KW-0732">Signal</keyword>
<feature type="compositionally biased region" description="Basic and acidic residues" evidence="1">
    <location>
        <begin position="832"/>
        <end position="842"/>
    </location>
</feature>
<feature type="compositionally biased region" description="Basic and acidic residues" evidence="1">
    <location>
        <begin position="715"/>
        <end position="751"/>
    </location>
</feature>
<feature type="chain" id="PRO_5003315861" description="Secreted protein" evidence="2">
    <location>
        <begin position="20"/>
        <end position="1506"/>
    </location>
</feature>